<keyword evidence="5" id="KW-0539">Nucleus</keyword>
<dbReference type="Pfam" id="PF06632">
    <property type="entry name" value="XRCC4"/>
    <property type="match status" value="1"/>
</dbReference>
<comment type="subcellular location">
    <subcellularLocation>
        <location evidence="1">Nucleus</location>
    </subcellularLocation>
</comment>
<evidence type="ECO:0000259" key="8">
    <source>
        <dbReference type="Pfam" id="PF06632"/>
    </source>
</evidence>
<dbReference type="GO" id="GO:0006303">
    <property type="term" value="P:double-strand break repair via nonhomologous end joining"/>
    <property type="evidence" value="ECO:0007669"/>
    <property type="project" value="UniProtKB-ARBA"/>
</dbReference>
<dbReference type="GeneTree" id="ENSGT00940000166544"/>
<keyword evidence="12" id="KW-1185">Reference proteome</keyword>
<dbReference type="GO" id="GO:0033152">
    <property type="term" value="P:immunoglobulin V(D)J recombination"/>
    <property type="evidence" value="ECO:0007669"/>
    <property type="project" value="TreeGrafter"/>
</dbReference>
<evidence type="ECO:0000256" key="6">
    <source>
        <dbReference type="ARBA" id="ARBA00025728"/>
    </source>
</evidence>
<dbReference type="GO" id="GO:0003677">
    <property type="term" value="F:DNA binding"/>
    <property type="evidence" value="ECO:0007669"/>
    <property type="project" value="InterPro"/>
</dbReference>
<sequence length="342" mass="38173">GCCRSRMHTSVREIHLSSEHDSSYFLRVDWEGRGLSSGFQLLLSDGQDAWRGEVSDAVVCNEAEELEMPMERYIQDVEQALIGTENSDTYSFTLMPNPPDHSSTLTLTYEKMQKDISFRLGSIVLKAVPDPAEAVRNLLTHSLQRGINLQHHNQRLKEENQSLRGEQQHITAELKRYVGGKEALEAELYSRFVLVLNEKKAKIRSLQQEVTSLQEMRCQRKRDSVKSEQPAGQDGGVEEDEYGGSTDEDPEEMESTPASKSLTPGPLDDSLSDLTDVAPSRKRRVRNRGAPEAAVKRPNPETLQRKRYECLRAASFTSVSLGVGYAAALCFDSVCAVAPLAL</sequence>
<dbReference type="Pfam" id="PF21925">
    <property type="entry name" value="XRCC4_C"/>
    <property type="match status" value="1"/>
</dbReference>
<proteinExistence type="inferred from homology"/>
<evidence type="ECO:0000256" key="5">
    <source>
        <dbReference type="ARBA" id="ARBA00023242"/>
    </source>
</evidence>
<dbReference type="Ensembl" id="ENSACIT00000010705.1">
    <property type="protein sequence ID" value="ENSACIP00000010406.1"/>
    <property type="gene ID" value="ENSACIG00000008147.1"/>
</dbReference>
<dbReference type="GO" id="GO:0005958">
    <property type="term" value="C:DNA-dependent protein kinase-DNA ligase 4 complex"/>
    <property type="evidence" value="ECO:0007669"/>
    <property type="project" value="TreeGrafter"/>
</dbReference>
<dbReference type="GO" id="GO:0010165">
    <property type="term" value="P:response to X-ray"/>
    <property type="evidence" value="ECO:0007669"/>
    <property type="project" value="TreeGrafter"/>
</dbReference>
<evidence type="ECO:0000256" key="4">
    <source>
        <dbReference type="ARBA" id="ARBA00023204"/>
    </source>
</evidence>
<dbReference type="Proteomes" id="UP000261340">
    <property type="component" value="Unplaced"/>
</dbReference>
<evidence type="ECO:0000313" key="12">
    <source>
        <dbReference type="Proteomes" id="UP000261340"/>
    </source>
</evidence>
<dbReference type="InterPro" id="IPR053962">
    <property type="entry name" value="XRCC4_CC"/>
</dbReference>
<dbReference type="Gene3D" id="2.170.210.10">
    <property type="entry name" value="DNA double-strand break repair and VJ recombination XRCC4, N-terminal"/>
    <property type="match status" value="1"/>
</dbReference>
<keyword evidence="2" id="KW-0227">DNA damage</keyword>
<feature type="domain" description="XRCC4 N-terminal" evidence="8">
    <location>
        <begin position="23"/>
        <end position="125"/>
    </location>
</feature>
<dbReference type="OMA" id="FIKGTWF"/>
<dbReference type="STRING" id="61819.ENSACIP00000010406"/>
<feature type="compositionally biased region" description="Basic and acidic residues" evidence="7">
    <location>
        <begin position="217"/>
        <end position="226"/>
    </location>
</feature>
<evidence type="ECO:0000256" key="3">
    <source>
        <dbReference type="ARBA" id="ARBA00023172"/>
    </source>
</evidence>
<dbReference type="Gene3D" id="1.20.5.370">
    <property type="match status" value="1"/>
</dbReference>
<dbReference type="GO" id="GO:0032807">
    <property type="term" value="C:DNA ligase IV complex"/>
    <property type="evidence" value="ECO:0007669"/>
    <property type="project" value="TreeGrafter"/>
</dbReference>
<dbReference type="InterPro" id="IPR053963">
    <property type="entry name" value="XRCC4_C"/>
</dbReference>
<dbReference type="PANTHER" id="PTHR28559:SF1">
    <property type="entry name" value="DNA REPAIR PROTEIN XRCC4"/>
    <property type="match status" value="1"/>
</dbReference>
<reference evidence="11" key="2">
    <citation type="submission" date="2025-09" db="UniProtKB">
        <authorList>
            <consortium name="Ensembl"/>
        </authorList>
    </citation>
    <scope>IDENTIFICATION</scope>
</reference>
<dbReference type="InterPro" id="IPR014751">
    <property type="entry name" value="XRCC4-like_C"/>
</dbReference>
<name>A0A3Q0RIJ1_AMPCI</name>
<comment type="similarity">
    <text evidence="6">Belongs to the XRCC4-XLF family. XRCC4 subfamily.</text>
</comment>
<dbReference type="CDD" id="cd22283">
    <property type="entry name" value="HD_XRCC4_N"/>
    <property type="match status" value="1"/>
</dbReference>
<feature type="region of interest" description="Disordered" evidence="7">
    <location>
        <begin position="213"/>
        <end position="300"/>
    </location>
</feature>
<reference evidence="11" key="1">
    <citation type="submission" date="2025-08" db="UniProtKB">
        <authorList>
            <consortium name="Ensembl"/>
        </authorList>
    </citation>
    <scope>IDENTIFICATION</scope>
</reference>
<feature type="domain" description="XRCC4 C-terminal" evidence="10">
    <location>
        <begin position="238"/>
        <end position="311"/>
    </location>
</feature>
<dbReference type="InterPro" id="IPR038051">
    <property type="entry name" value="XRCC4-like_N_sf"/>
</dbReference>
<evidence type="ECO:0000256" key="2">
    <source>
        <dbReference type="ARBA" id="ARBA00022763"/>
    </source>
</evidence>
<dbReference type="InterPro" id="IPR053961">
    <property type="entry name" value="XRCC4_N"/>
</dbReference>
<dbReference type="SUPFAM" id="SSF58022">
    <property type="entry name" value="XRCC4, C-terminal oligomerization domain"/>
    <property type="match status" value="1"/>
</dbReference>
<dbReference type="InterPro" id="IPR010585">
    <property type="entry name" value="DNA_repair_prot_XRCC4"/>
</dbReference>
<feature type="domain" description="XRCC4 coiled-coil" evidence="9">
    <location>
        <begin position="130"/>
        <end position="206"/>
    </location>
</feature>
<dbReference type="InterPro" id="IPR009089">
    <property type="entry name" value="XRCC4_N_sf"/>
</dbReference>
<dbReference type="PANTHER" id="PTHR28559">
    <property type="entry name" value="DNA REPAIR PROTEIN XRCC4"/>
    <property type="match status" value="1"/>
</dbReference>
<feature type="compositionally biased region" description="Acidic residues" evidence="7">
    <location>
        <begin position="236"/>
        <end position="254"/>
    </location>
</feature>
<evidence type="ECO:0000259" key="10">
    <source>
        <dbReference type="Pfam" id="PF21925"/>
    </source>
</evidence>
<keyword evidence="3" id="KW-0233">DNA recombination</keyword>
<evidence type="ECO:0000313" key="11">
    <source>
        <dbReference type="Ensembl" id="ENSACIP00000010406.1"/>
    </source>
</evidence>
<accession>A0A3Q0RIJ1</accession>
<protein>
    <submittedName>
        <fullName evidence="11">X-ray repair complementing defective repair in Chinese hamster cells 4</fullName>
    </submittedName>
</protein>
<organism evidence="11 12">
    <name type="scientific">Amphilophus citrinellus</name>
    <name type="common">Midas cichlid</name>
    <name type="synonym">Cichlasoma citrinellum</name>
    <dbReference type="NCBI Taxonomy" id="61819"/>
    <lineage>
        <taxon>Eukaryota</taxon>
        <taxon>Metazoa</taxon>
        <taxon>Chordata</taxon>
        <taxon>Craniata</taxon>
        <taxon>Vertebrata</taxon>
        <taxon>Euteleostomi</taxon>
        <taxon>Actinopterygii</taxon>
        <taxon>Neopterygii</taxon>
        <taxon>Teleostei</taxon>
        <taxon>Neoteleostei</taxon>
        <taxon>Acanthomorphata</taxon>
        <taxon>Ovalentaria</taxon>
        <taxon>Cichlomorphae</taxon>
        <taxon>Cichliformes</taxon>
        <taxon>Cichlidae</taxon>
        <taxon>New World cichlids</taxon>
        <taxon>Cichlasomatinae</taxon>
        <taxon>Heroini</taxon>
        <taxon>Amphilophus</taxon>
    </lineage>
</organism>
<evidence type="ECO:0000259" key="9">
    <source>
        <dbReference type="Pfam" id="PF21924"/>
    </source>
</evidence>
<dbReference type="SUPFAM" id="SSF50809">
    <property type="entry name" value="XRCC4, N-terminal domain"/>
    <property type="match status" value="1"/>
</dbReference>
<dbReference type="AlphaFoldDB" id="A0A3Q0RIJ1"/>
<keyword evidence="4" id="KW-0234">DNA repair</keyword>
<evidence type="ECO:0000256" key="7">
    <source>
        <dbReference type="SAM" id="MobiDB-lite"/>
    </source>
</evidence>
<dbReference type="Pfam" id="PF21924">
    <property type="entry name" value="XRCC4_CC"/>
    <property type="match status" value="1"/>
</dbReference>
<evidence type="ECO:0000256" key="1">
    <source>
        <dbReference type="ARBA" id="ARBA00004123"/>
    </source>
</evidence>